<gene>
    <name evidence="1" type="ORF">SCALOS_LOCUS10765</name>
</gene>
<accession>A0ACA9PGU9</accession>
<evidence type="ECO:0000313" key="1">
    <source>
        <dbReference type="EMBL" id="CAG8708188.1"/>
    </source>
</evidence>
<name>A0ACA9PGU9_9GLOM</name>
<proteinExistence type="predicted"/>
<comment type="caution">
    <text evidence="1">The sequence shown here is derived from an EMBL/GenBank/DDBJ whole genome shotgun (WGS) entry which is preliminary data.</text>
</comment>
<feature type="non-terminal residue" evidence="1">
    <location>
        <position position="1"/>
    </location>
</feature>
<dbReference type="EMBL" id="CAJVPM010042101">
    <property type="protein sequence ID" value="CAG8708188.1"/>
    <property type="molecule type" value="Genomic_DNA"/>
</dbReference>
<evidence type="ECO:0000313" key="2">
    <source>
        <dbReference type="Proteomes" id="UP000789860"/>
    </source>
</evidence>
<feature type="non-terminal residue" evidence="1">
    <location>
        <position position="166"/>
    </location>
</feature>
<keyword evidence="2" id="KW-1185">Reference proteome</keyword>
<protein>
    <submittedName>
        <fullName evidence="1">4681_t:CDS:1</fullName>
    </submittedName>
</protein>
<sequence>LKPHDVKEPTLITDDRGLDFCAATNIAPFYQAYWNGWKEFPASYSSPAGFGSLWIPCDPCLDYWEISTPKTVSTHYREESMLSPSGVCPSFGPLRQRCLKVLDTFWTIETRRNFWQEGEICELDSRCIKRLARAYRLAKEIESSSFLPKVVDRCPDYDWTRLRHLS</sequence>
<dbReference type="Proteomes" id="UP000789860">
    <property type="component" value="Unassembled WGS sequence"/>
</dbReference>
<reference evidence="1" key="1">
    <citation type="submission" date="2021-06" db="EMBL/GenBank/DDBJ databases">
        <authorList>
            <person name="Kallberg Y."/>
            <person name="Tangrot J."/>
            <person name="Rosling A."/>
        </authorList>
    </citation>
    <scope>NUCLEOTIDE SEQUENCE</scope>
    <source>
        <strain evidence="1">AU212A</strain>
    </source>
</reference>
<organism evidence="1 2">
    <name type="scientific">Scutellospora calospora</name>
    <dbReference type="NCBI Taxonomy" id="85575"/>
    <lineage>
        <taxon>Eukaryota</taxon>
        <taxon>Fungi</taxon>
        <taxon>Fungi incertae sedis</taxon>
        <taxon>Mucoromycota</taxon>
        <taxon>Glomeromycotina</taxon>
        <taxon>Glomeromycetes</taxon>
        <taxon>Diversisporales</taxon>
        <taxon>Gigasporaceae</taxon>
        <taxon>Scutellospora</taxon>
    </lineage>
</organism>